<feature type="signal peptide" evidence="2">
    <location>
        <begin position="1"/>
        <end position="40"/>
    </location>
</feature>
<dbReference type="PANTHER" id="PTHR33512:SF1">
    <property type="entry name" value="PROTEIN, PUTATIVE (DUF1191)-RELATED"/>
    <property type="match status" value="1"/>
</dbReference>
<dbReference type="PANTHER" id="PTHR33512">
    <property type="entry name" value="PROTEIN, PUTATIVE (DUF1191)-RELATED"/>
    <property type="match status" value="1"/>
</dbReference>
<evidence type="ECO:0000313" key="4">
    <source>
        <dbReference type="Proteomes" id="UP000326396"/>
    </source>
</evidence>
<dbReference type="EMBL" id="SZYD01000015">
    <property type="protein sequence ID" value="KAD3641276.1"/>
    <property type="molecule type" value="Genomic_DNA"/>
</dbReference>
<reference evidence="3 4" key="1">
    <citation type="submission" date="2019-05" db="EMBL/GenBank/DDBJ databases">
        <title>Mikania micrantha, genome provides insights into the molecular mechanism of rapid growth.</title>
        <authorList>
            <person name="Liu B."/>
        </authorList>
    </citation>
    <scope>NUCLEOTIDE SEQUENCE [LARGE SCALE GENOMIC DNA]</scope>
    <source>
        <strain evidence="3">NLD-2019</strain>
        <tissue evidence="3">Leaf</tissue>
    </source>
</reference>
<dbReference type="OrthoDB" id="1101105at2759"/>
<dbReference type="InterPro" id="IPR010605">
    <property type="entry name" value="DUF1191"/>
</dbReference>
<evidence type="ECO:0000256" key="1">
    <source>
        <dbReference type="SAM" id="Phobius"/>
    </source>
</evidence>
<sequence>MGSLLPIYRTLRLTGSNHLSRTCMILLLLSLLSKLILTEAQGIKSTRLLDLVIRDYTFKSFNKHFKTGTPYNINLPSNLTGITVYTSRYRCGSLKRYGATINEFYLKVGVNVHPCIERILIVTQNLGNNWSNIYYDNYDALLGYQLVSPVLGLLAYNSGENMNFNTEFEVKVRSSDKAGIQIDFSNYTINGSSTLDGRIKMCATFEGDGKVKLDKEVAPNICGAMSHGHFGLVVQSPLLPVRKKMKRWRVAFACSVGAAIAVFLVGLLLIAMFVKVKKKARLEEMERRAYEEEALQVSMVGHVIRVHTASGTRTAPRIEQHLRPPR</sequence>
<evidence type="ECO:0000313" key="3">
    <source>
        <dbReference type="EMBL" id="KAD3641276.1"/>
    </source>
</evidence>
<keyword evidence="1" id="KW-0472">Membrane</keyword>
<accession>A0A5N6MMI4</accession>
<feature type="chain" id="PRO_5024294948" description="Legume lectin domain-containing protein" evidence="2">
    <location>
        <begin position="41"/>
        <end position="326"/>
    </location>
</feature>
<dbReference type="GO" id="GO:0016020">
    <property type="term" value="C:membrane"/>
    <property type="evidence" value="ECO:0007669"/>
    <property type="project" value="TreeGrafter"/>
</dbReference>
<dbReference type="Proteomes" id="UP000326396">
    <property type="component" value="Linkage Group LG5"/>
</dbReference>
<keyword evidence="4" id="KW-1185">Reference proteome</keyword>
<evidence type="ECO:0008006" key="5">
    <source>
        <dbReference type="Google" id="ProtNLM"/>
    </source>
</evidence>
<keyword evidence="2" id="KW-0732">Signal</keyword>
<dbReference type="Pfam" id="PF06697">
    <property type="entry name" value="DUF1191"/>
    <property type="match status" value="1"/>
</dbReference>
<organism evidence="3 4">
    <name type="scientific">Mikania micrantha</name>
    <name type="common">bitter vine</name>
    <dbReference type="NCBI Taxonomy" id="192012"/>
    <lineage>
        <taxon>Eukaryota</taxon>
        <taxon>Viridiplantae</taxon>
        <taxon>Streptophyta</taxon>
        <taxon>Embryophyta</taxon>
        <taxon>Tracheophyta</taxon>
        <taxon>Spermatophyta</taxon>
        <taxon>Magnoliopsida</taxon>
        <taxon>eudicotyledons</taxon>
        <taxon>Gunneridae</taxon>
        <taxon>Pentapetalae</taxon>
        <taxon>asterids</taxon>
        <taxon>campanulids</taxon>
        <taxon>Asterales</taxon>
        <taxon>Asteraceae</taxon>
        <taxon>Asteroideae</taxon>
        <taxon>Heliantheae alliance</taxon>
        <taxon>Eupatorieae</taxon>
        <taxon>Mikania</taxon>
    </lineage>
</organism>
<gene>
    <name evidence="3" type="ORF">E3N88_30500</name>
</gene>
<keyword evidence="1" id="KW-0812">Transmembrane</keyword>
<evidence type="ECO:0000256" key="2">
    <source>
        <dbReference type="SAM" id="SignalP"/>
    </source>
</evidence>
<feature type="transmembrane region" description="Helical" evidence="1">
    <location>
        <begin position="250"/>
        <end position="274"/>
    </location>
</feature>
<protein>
    <recommendedName>
        <fullName evidence="5">Legume lectin domain-containing protein</fullName>
    </recommendedName>
</protein>
<comment type="caution">
    <text evidence="3">The sequence shown here is derived from an EMBL/GenBank/DDBJ whole genome shotgun (WGS) entry which is preliminary data.</text>
</comment>
<dbReference type="AlphaFoldDB" id="A0A5N6MMI4"/>
<name>A0A5N6MMI4_9ASTR</name>
<keyword evidence="1" id="KW-1133">Transmembrane helix</keyword>
<proteinExistence type="predicted"/>